<dbReference type="Proteomes" id="UP001732700">
    <property type="component" value="Chromosome 5D"/>
</dbReference>
<organism evidence="1 2">
    <name type="scientific">Avena sativa</name>
    <name type="common">Oat</name>
    <dbReference type="NCBI Taxonomy" id="4498"/>
    <lineage>
        <taxon>Eukaryota</taxon>
        <taxon>Viridiplantae</taxon>
        <taxon>Streptophyta</taxon>
        <taxon>Embryophyta</taxon>
        <taxon>Tracheophyta</taxon>
        <taxon>Spermatophyta</taxon>
        <taxon>Magnoliopsida</taxon>
        <taxon>Liliopsida</taxon>
        <taxon>Poales</taxon>
        <taxon>Poaceae</taxon>
        <taxon>BOP clade</taxon>
        <taxon>Pooideae</taxon>
        <taxon>Poodae</taxon>
        <taxon>Poeae</taxon>
        <taxon>Poeae Chloroplast Group 1 (Aveneae type)</taxon>
        <taxon>Aveninae</taxon>
        <taxon>Avena</taxon>
    </lineage>
</organism>
<reference evidence="1" key="1">
    <citation type="submission" date="2021-05" db="EMBL/GenBank/DDBJ databases">
        <authorList>
            <person name="Scholz U."/>
            <person name="Mascher M."/>
            <person name="Fiebig A."/>
        </authorList>
    </citation>
    <scope>NUCLEOTIDE SEQUENCE [LARGE SCALE GENOMIC DNA]</scope>
</reference>
<evidence type="ECO:0000313" key="1">
    <source>
        <dbReference type="EnsemblPlants" id="AVESA.00010b.r2.5DG0941540.1.CDS"/>
    </source>
</evidence>
<keyword evidence="2" id="KW-1185">Reference proteome</keyword>
<dbReference type="EnsemblPlants" id="AVESA.00010b.r2.5DG0941540.1">
    <property type="protein sequence ID" value="AVESA.00010b.r2.5DG0941540.1.CDS"/>
    <property type="gene ID" value="AVESA.00010b.r2.5DG0941540"/>
</dbReference>
<name>A0ACD5Y4Q0_AVESA</name>
<reference evidence="1" key="2">
    <citation type="submission" date="2025-09" db="UniProtKB">
        <authorList>
            <consortium name="EnsemblPlants"/>
        </authorList>
    </citation>
    <scope>IDENTIFICATION</scope>
</reference>
<sequence length="177" mass="20113">MSHSHLMANFEITQYQGALVENTRLYVDKLYLRQIWSGDNPNQTPVIEGDDTRKEYGRTLVNNWAIYDSLAEDAELVANARGIHVNAVDWYNSFNMVFMNKRFKNSTLEVMGVTIGGKGEWAIVGGTGEFRMARGVIDRTFFDRTSDGEIMELTIEAFYRAKNSPAPTKTDEKNNNV</sequence>
<accession>A0ACD5Y4Q0</accession>
<proteinExistence type="predicted"/>
<evidence type="ECO:0000313" key="2">
    <source>
        <dbReference type="Proteomes" id="UP001732700"/>
    </source>
</evidence>
<protein>
    <submittedName>
        <fullName evidence="1">Uncharacterized protein</fullName>
    </submittedName>
</protein>